<name>A0A7J7MG85_9MAGN</name>
<proteinExistence type="predicted"/>
<keyword evidence="3" id="KW-1185">Reference proteome</keyword>
<feature type="region of interest" description="Disordered" evidence="1">
    <location>
        <begin position="204"/>
        <end position="245"/>
    </location>
</feature>
<dbReference type="AlphaFoldDB" id="A0A7J7MG85"/>
<organism evidence="2 3">
    <name type="scientific">Kingdonia uniflora</name>
    <dbReference type="NCBI Taxonomy" id="39325"/>
    <lineage>
        <taxon>Eukaryota</taxon>
        <taxon>Viridiplantae</taxon>
        <taxon>Streptophyta</taxon>
        <taxon>Embryophyta</taxon>
        <taxon>Tracheophyta</taxon>
        <taxon>Spermatophyta</taxon>
        <taxon>Magnoliopsida</taxon>
        <taxon>Ranunculales</taxon>
        <taxon>Circaeasteraceae</taxon>
        <taxon>Kingdonia</taxon>
    </lineage>
</organism>
<dbReference type="EMBL" id="JACGCM010001549">
    <property type="protein sequence ID" value="KAF6153891.1"/>
    <property type="molecule type" value="Genomic_DNA"/>
</dbReference>
<evidence type="ECO:0000256" key="1">
    <source>
        <dbReference type="SAM" id="MobiDB-lite"/>
    </source>
</evidence>
<protein>
    <submittedName>
        <fullName evidence="2">Uncharacterized protein</fullName>
    </submittedName>
</protein>
<comment type="caution">
    <text evidence="2">The sequence shown here is derived from an EMBL/GenBank/DDBJ whole genome shotgun (WGS) entry which is preliminary data.</text>
</comment>
<dbReference type="Proteomes" id="UP000541444">
    <property type="component" value="Unassembled WGS sequence"/>
</dbReference>
<reference evidence="2 3" key="1">
    <citation type="journal article" date="2020" name="IScience">
        <title>Genome Sequencing of the Endangered Kingdonia uniflora (Circaeasteraceae, Ranunculales) Reveals Potential Mechanisms of Evolutionary Specialization.</title>
        <authorList>
            <person name="Sun Y."/>
            <person name="Deng T."/>
            <person name="Zhang A."/>
            <person name="Moore M.J."/>
            <person name="Landis J.B."/>
            <person name="Lin N."/>
            <person name="Zhang H."/>
            <person name="Zhang X."/>
            <person name="Huang J."/>
            <person name="Zhang X."/>
            <person name="Sun H."/>
            <person name="Wang H."/>
        </authorList>
    </citation>
    <scope>NUCLEOTIDE SEQUENCE [LARGE SCALE GENOMIC DNA]</scope>
    <source>
        <strain evidence="2">TB1705</strain>
        <tissue evidence="2">Leaf</tissue>
    </source>
</reference>
<evidence type="ECO:0000313" key="3">
    <source>
        <dbReference type="Proteomes" id="UP000541444"/>
    </source>
</evidence>
<gene>
    <name evidence="2" type="ORF">GIB67_023668</name>
</gene>
<sequence length="315" mass="34961">MANLEKEKLDRGLGESISLEYYDGNVQGDLEEGFLCYLSQLENGLCLPLINLVKGIMNIIGACPIQLNGDMWEVINVCKVLNKLWKEDEVERRISLEDVLQFYGVKNYFASRGAYFFPSSTQPLFFYLNPAGPQSKVMKKESLLDIVAQEGIELEAVLKELKRGADGERQVVFPKASRVAFANVQESTASSKLAQAFPKRKMLNRGLTSGTTGSGEVEGAAEKRRADPPSQLTRAKATEDRLGEEDELKVVEDGAKLTVRNGEDEMIKMTACLLKIIGLGVVEEKIELKEGKAELKMKVARLKADLVREGKRLTP</sequence>
<evidence type="ECO:0000313" key="2">
    <source>
        <dbReference type="EMBL" id="KAF6153891.1"/>
    </source>
</evidence>
<accession>A0A7J7MG85</accession>